<organism evidence="2 3">
    <name type="scientific">Pseudolycoriella hygida</name>
    <dbReference type="NCBI Taxonomy" id="35572"/>
    <lineage>
        <taxon>Eukaryota</taxon>
        <taxon>Metazoa</taxon>
        <taxon>Ecdysozoa</taxon>
        <taxon>Arthropoda</taxon>
        <taxon>Hexapoda</taxon>
        <taxon>Insecta</taxon>
        <taxon>Pterygota</taxon>
        <taxon>Neoptera</taxon>
        <taxon>Endopterygota</taxon>
        <taxon>Diptera</taxon>
        <taxon>Nematocera</taxon>
        <taxon>Sciaroidea</taxon>
        <taxon>Sciaridae</taxon>
        <taxon>Pseudolycoriella</taxon>
    </lineage>
</organism>
<dbReference type="SUPFAM" id="SSF51197">
    <property type="entry name" value="Clavaminate synthase-like"/>
    <property type="match status" value="1"/>
</dbReference>
<dbReference type="GO" id="GO:0006974">
    <property type="term" value="P:DNA damage response"/>
    <property type="evidence" value="ECO:0007669"/>
    <property type="project" value="InterPro"/>
</dbReference>
<feature type="non-terminal residue" evidence="2">
    <location>
        <position position="1"/>
    </location>
</feature>
<dbReference type="AlphaFoldDB" id="A0A9Q0SA50"/>
<evidence type="ECO:0000313" key="3">
    <source>
        <dbReference type="Proteomes" id="UP001151699"/>
    </source>
</evidence>
<keyword evidence="2" id="KW-0223">Dioxygenase</keyword>
<reference evidence="2" key="1">
    <citation type="submission" date="2022-07" db="EMBL/GenBank/DDBJ databases">
        <authorList>
            <person name="Trinca V."/>
            <person name="Uliana J.V.C."/>
            <person name="Torres T.T."/>
            <person name="Ward R.J."/>
            <person name="Monesi N."/>
        </authorList>
    </citation>
    <scope>NUCLEOTIDE SEQUENCE</scope>
    <source>
        <strain evidence="2">HSMRA1968</strain>
        <tissue evidence="2">Whole embryos</tissue>
    </source>
</reference>
<accession>A0A9Q0SA50</accession>
<dbReference type="Proteomes" id="UP001151699">
    <property type="component" value="Chromosome A"/>
</dbReference>
<dbReference type="PANTHER" id="PTHR21052:SF0">
    <property type="entry name" value="ALPHA-KETOGLUTARATE-DEPENDENT DIOXYGENASE ALKB HOMOLOG 7, MITOCHONDRIAL"/>
    <property type="match status" value="1"/>
</dbReference>
<evidence type="ECO:0000313" key="2">
    <source>
        <dbReference type="EMBL" id="KAJ6649120.1"/>
    </source>
</evidence>
<protein>
    <submittedName>
        <fullName evidence="2">Alpha-ketoglutarate-dependent dioxygenase alkB like 7, mitochondrial</fullName>
    </submittedName>
</protein>
<comment type="cofactor">
    <cofactor evidence="1">
        <name>Fe(2+)</name>
        <dbReference type="ChEBI" id="CHEBI:29033"/>
    </cofactor>
</comment>
<sequence length="254" mass="29355">MMVVLRHLVNNRRLKGVFAASRAASSVATSPTISKTPQYIDFVDNWPANEKESILNDFIVLPDFVSVEEEKLLIEEVDPYMKRLKYEFDHWDDAIHGFRETERKHWYPHNKKVIQKIAEIAFKGQIMPHIHILDLAENGVIKPHVDSSRYCGTTIAGLSLLSDSVMRLVRTDETKYMQTKNGSNADEYRTLPKSLNATSSFYADVLLKQRSLYIMRDTSRYNFTHEILGNEHGYFKGEKVTKTRRISVICRNSP</sequence>
<dbReference type="InterPro" id="IPR037151">
    <property type="entry name" value="AlkB-like_sf"/>
</dbReference>
<proteinExistence type="predicted"/>
<dbReference type="Gene3D" id="2.60.120.590">
    <property type="entry name" value="Alpha-ketoglutarate-dependent dioxygenase AlkB-like"/>
    <property type="match status" value="1"/>
</dbReference>
<dbReference type="GO" id="GO:0005759">
    <property type="term" value="C:mitochondrial matrix"/>
    <property type="evidence" value="ECO:0007669"/>
    <property type="project" value="TreeGrafter"/>
</dbReference>
<keyword evidence="2" id="KW-0560">Oxidoreductase</keyword>
<dbReference type="GO" id="GO:0006631">
    <property type="term" value="P:fatty acid metabolic process"/>
    <property type="evidence" value="ECO:0007669"/>
    <property type="project" value="TreeGrafter"/>
</dbReference>
<dbReference type="EMBL" id="WJQU01000001">
    <property type="protein sequence ID" value="KAJ6649120.1"/>
    <property type="molecule type" value="Genomic_DNA"/>
</dbReference>
<dbReference type="OrthoDB" id="28127at2759"/>
<dbReference type="PANTHER" id="PTHR21052">
    <property type="entry name" value="SPERMATOGENESIS ASSOCIATED 11-RELATED"/>
    <property type="match status" value="1"/>
</dbReference>
<comment type="caution">
    <text evidence="2">The sequence shown here is derived from an EMBL/GenBank/DDBJ whole genome shotgun (WGS) entry which is preliminary data.</text>
</comment>
<dbReference type="GO" id="GO:0051213">
    <property type="term" value="F:dioxygenase activity"/>
    <property type="evidence" value="ECO:0007669"/>
    <property type="project" value="UniProtKB-KW"/>
</dbReference>
<gene>
    <name evidence="2" type="primary">ALKBH7</name>
    <name evidence="2" type="ORF">Bhyg_04353</name>
</gene>
<name>A0A9Q0SA50_9DIPT</name>
<dbReference type="InterPro" id="IPR032870">
    <property type="entry name" value="ALKBH7-like"/>
</dbReference>
<evidence type="ECO:0000256" key="1">
    <source>
        <dbReference type="ARBA" id="ARBA00001954"/>
    </source>
</evidence>
<keyword evidence="3" id="KW-1185">Reference proteome</keyword>